<sequence>MKPAKPAAEPAKKGSKTAVPKGATSKAAKTKAPSKVAAAAKPAKKTSSAKAAAKKPAAKAAVAKAAASKSAKPASKYVSLPMIPRSASVISCQTPGVLCKSISKSVLSCRALCYVSLYLLI</sequence>
<evidence type="ECO:0000313" key="2">
    <source>
        <dbReference type="EMBL" id="KZT03497.1"/>
    </source>
</evidence>
<proteinExistence type="predicted"/>
<reference evidence="2 3" key="1">
    <citation type="journal article" date="2016" name="Mol. Biol. Evol.">
        <title>Comparative Genomics of Early-Diverging Mushroom-Forming Fungi Provides Insights into the Origins of Lignocellulose Decay Capabilities.</title>
        <authorList>
            <person name="Nagy L.G."/>
            <person name="Riley R."/>
            <person name="Tritt A."/>
            <person name="Adam C."/>
            <person name="Daum C."/>
            <person name="Floudas D."/>
            <person name="Sun H."/>
            <person name="Yadav J.S."/>
            <person name="Pangilinan J."/>
            <person name="Larsson K.H."/>
            <person name="Matsuura K."/>
            <person name="Barry K."/>
            <person name="Labutti K."/>
            <person name="Kuo R."/>
            <person name="Ohm R.A."/>
            <person name="Bhattacharya S.S."/>
            <person name="Shirouzu T."/>
            <person name="Yoshinaga Y."/>
            <person name="Martin F.M."/>
            <person name="Grigoriev I.V."/>
            <person name="Hibbett D.S."/>
        </authorList>
    </citation>
    <scope>NUCLEOTIDE SEQUENCE [LARGE SCALE GENOMIC DNA]</scope>
    <source>
        <strain evidence="2 3">93-53</strain>
    </source>
</reference>
<feature type="compositionally biased region" description="Low complexity" evidence="1">
    <location>
        <begin position="23"/>
        <end position="51"/>
    </location>
</feature>
<dbReference type="Proteomes" id="UP000076871">
    <property type="component" value="Unassembled WGS sequence"/>
</dbReference>
<dbReference type="RefSeq" id="XP_040761237.1">
    <property type="nucleotide sequence ID" value="XM_040902065.1"/>
</dbReference>
<protein>
    <recommendedName>
        <fullName evidence="4">Histone H1</fullName>
    </recommendedName>
</protein>
<gene>
    <name evidence="2" type="ORF">LAESUDRAFT_334246</name>
</gene>
<dbReference type="GeneID" id="63819096"/>
<evidence type="ECO:0000256" key="1">
    <source>
        <dbReference type="SAM" id="MobiDB-lite"/>
    </source>
</evidence>
<name>A0A165CVD6_9APHY</name>
<organism evidence="2 3">
    <name type="scientific">Laetiporus sulphureus 93-53</name>
    <dbReference type="NCBI Taxonomy" id="1314785"/>
    <lineage>
        <taxon>Eukaryota</taxon>
        <taxon>Fungi</taxon>
        <taxon>Dikarya</taxon>
        <taxon>Basidiomycota</taxon>
        <taxon>Agaricomycotina</taxon>
        <taxon>Agaricomycetes</taxon>
        <taxon>Polyporales</taxon>
        <taxon>Laetiporus</taxon>
    </lineage>
</organism>
<keyword evidence="3" id="KW-1185">Reference proteome</keyword>
<accession>A0A165CVD6</accession>
<feature type="region of interest" description="Disordered" evidence="1">
    <location>
        <begin position="1"/>
        <end position="54"/>
    </location>
</feature>
<evidence type="ECO:0000313" key="3">
    <source>
        <dbReference type="Proteomes" id="UP000076871"/>
    </source>
</evidence>
<dbReference type="EMBL" id="KV427643">
    <property type="protein sequence ID" value="KZT03497.1"/>
    <property type="molecule type" value="Genomic_DNA"/>
</dbReference>
<dbReference type="InParanoid" id="A0A165CVD6"/>
<evidence type="ECO:0008006" key="4">
    <source>
        <dbReference type="Google" id="ProtNLM"/>
    </source>
</evidence>
<dbReference type="AlphaFoldDB" id="A0A165CVD6"/>